<evidence type="ECO:0000256" key="14">
    <source>
        <dbReference type="ARBA" id="ARBA00023264"/>
    </source>
</evidence>
<proteinExistence type="inferred from homology"/>
<comment type="subcellular location">
    <subcellularLocation>
        <location evidence="1">Cell membrane</location>
        <topology evidence="1">Multi-pass membrane protein</topology>
    </subcellularLocation>
</comment>
<accession>A0AAP2DQU6</accession>
<evidence type="ECO:0000256" key="18">
    <source>
        <dbReference type="PIRSR" id="PIRSR600829-4"/>
    </source>
</evidence>
<comment type="similarity">
    <text evidence="2">Belongs to the bacterial diacylglycerol kinase family.</text>
</comment>
<keyword evidence="14" id="KW-1208">Phospholipid metabolism</keyword>
<evidence type="ECO:0000256" key="6">
    <source>
        <dbReference type="ARBA" id="ARBA00022692"/>
    </source>
</evidence>
<dbReference type="GO" id="GO:0005886">
    <property type="term" value="C:plasma membrane"/>
    <property type="evidence" value="ECO:0007669"/>
    <property type="project" value="UniProtKB-SubCell"/>
</dbReference>
<dbReference type="GO" id="GO:0005524">
    <property type="term" value="F:ATP binding"/>
    <property type="evidence" value="ECO:0007669"/>
    <property type="project" value="UniProtKB-KW"/>
</dbReference>
<evidence type="ECO:0000313" key="20">
    <source>
        <dbReference type="EMBL" id="MBT1699557.1"/>
    </source>
</evidence>
<keyword evidence="4" id="KW-0444">Lipid biosynthesis</keyword>
<reference evidence="20 21" key="1">
    <citation type="submission" date="2021-05" db="EMBL/GenBank/DDBJ databases">
        <title>A Polyphasic approach of four new species of the genus Ohtaekwangia: Ohtaekwangia histidinii sp. nov., Ohtaekwangia cretensis sp. nov., Ohtaekwangia indiensis sp. nov., Ohtaekwangia reichenbachii sp. nov. from diverse environment.</title>
        <authorList>
            <person name="Octaviana S."/>
        </authorList>
    </citation>
    <scope>NUCLEOTIDE SEQUENCE [LARGE SCALE GENOMIC DNA]</scope>
    <source>
        <strain evidence="20 21">PWU4</strain>
    </source>
</reference>
<evidence type="ECO:0000256" key="5">
    <source>
        <dbReference type="ARBA" id="ARBA00022679"/>
    </source>
</evidence>
<dbReference type="PROSITE" id="PS01069">
    <property type="entry name" value="DAGK_PROKAR"/>
    <property type="match status" value="1"/>
</dbReference>
<dbReference type="InterPro" id="IPR033717">
    <property type="entry name" value="UDPK"/>
</dbReference>
<feature type="binding site" evidence="16">
    <location>
        <position position="65"/>
    </location>
    <ligand>
        <name>substrate</name>
    </ligand>
</feature>
<feature type="binding site" evidence="18">
    <location>
        <position position="72"/>
    </location>
    <ligand>
        <name>a divalent metal cation</name>
        <dbReference type="ChEBI" id="CHEBI:60240"/>
    </ligand>
</feature>
<feature type="binding site" evidence="17">
    <location>
        <begin position="90"/>
        <end position="91"/>
    </location>
    <ligand>
        <name>ATP</name>
        <dbReference type="ChEBI" id="CHEBI:30616"/>
    </ligand>
</feature>
<comment type="caution">
    <text evidence="20">The sequence shown here is derived from an EMBL/GenBank/DDBJ whole genome shotgun (WGS) entry which is preliminary data.</text>
</comment>
<dbReference type="AlphaFoldDB" id="A0AAP2DQU6"/>
<evidence type="ECO:0000313" key="21">
    <source>
        <dbReference type="Proteomes" id="UP001319200"/>
    </source>
</evidence>
<evidence type="ECO:0000256" key="2">
    <source>
        <dbReference type="ARBA" id="ARBA00005967"/>
    </source>
</evidence>
<keyword evidence="9 17" id="KW-0067">ATP-binding</keyword>
<evidence type="ECO:0000256" key="19">
    <source>
        <dbReference type="SAM" id="Phobius"/>
    </source>
</evidence>
<keyword evidence="11" id="KW-0443">Lipid metabolism</keyword>
<organism evidence="20 21">
    <name type="scientific">Chryseosolibacter histidini</name>
    <dbReference type="NCBI Taxonomy" id="2782349"/>
    <lineage>
        <taxon>Bacteria</taxon>
        <taxon>Pseudomonadati</taxon>
        <taxon>Bacteroidota</taxon>
        <taxon>Cytophagia</taxon>
        <taxon>Cytophagales</taxon>
        <taxon>Chryseotaleaceae</taxon>
        <taxon>Chryseosolibacter</taxon>
    </lineage>
</organism>
<sequence>MTVNGFFRSFLYALQGLRASFWEQRNLKVQTLVGLITVGAGFYFSITATEWCIILLVIGLVLGLEMINTSIEGLVDLVTLERKPLAGKIKDIAAGAVLVASVIALVIGVIIFRKYCLG</sequence>
<feature type="transmembrane region" description="Helical" evidence="19">
    <location>
        <begin position="27"/>
        <end position="44"/>
    </location>
</feature>
<dbReference type="PANTHER" id="PTHR34299">
    <property type="entry name" value="DIACYLGLYCEROL KINASE"/>
    <property type="match status" value="1"/>
</dbReference>
<feature type="binding site" evidence="17">
    <location>
        <position position="12"/>
    </location>
    <ligand>
        <name>ATP</name>
        <dbReference type="ChEBI" id="CHEBI:30616"/>
    </ligand>
</feature>
<dbReference type="GO" id="GO:0016301">
    <property type="term" value="F:kinase activity"/>
    <property type="evidence" value="ECO:0007669"/>
    <property type="project" value="UniProtKB-KW"/>
</dbReference>
<evidence type="ECO:0000256" key="3">
    <source>
        <dbReference type="ARBA" id="ARBA00022475"/>
    </source>
</evidence>
<evidence type="ECO:0000256" key="8">
    <source>
        <dbReference type="ARBA" id="ARBA00022777"/>
    </source>
</evidence>
<evidence type="ECO:0000256" key="7">
    <source>
        <dbReference type="ARBA" id="ARBA00022741"/>
    </source>
</evidence>
<dbReference type="PANTHER" id="PTHR34299:SF1">
    <property type="entry name" value="DIACYLGLYCEROL KINASE"/>
    <property type="match status" value="1"/>
</dbReference>
<evidence type="ECO:0000256" key="10">
    <source>
        <dbReference type="ARBA" id="ARBA00022989"/>
    </source>
</evidence>
<keyword evidence="13" id="KW-0594">Phospholipid biosynthesis</keyword>
<name>A0AAP2DQU6_9BACT</name>
<evidence type="ECO:0000256" key="17">
    <source>
        <dbReference type="PIRSR" id="PIRSR600829-3"/>
    </source>
</evidence>
<feature type="binding site" evidence="17">
    <location>
        <position position="72"/>
    </location>
    <ligand>
        <name>ATP</name>
        <dbReference type="ChEBI" id="CHEBI:30616"/>
    </ligand>
</feature>
<protein>
    <submittedName>
        <fullName evidence="20">Diacylglycerol kinase family protein</fullName>
    </submittedName>
</protein>
<evidence type="ECO:0000256" key="4">
    <source>
        <dbReference type="ARBA" id="ARBA00022516"/>
    </source>
</evidence>
<feature type="transmembrane region" description="Helical" evidence="19">
    <location>
        <begin position="51"/>
        <end position="71"/>
    </location>
</feature>
<dbReference type="InterPro" id="IPR036945">
    <property type="entry name" value="DAGK_sf"/>
</dbReference>
<gene>
    <name evidence="20" type="ORF">KK083_21845</name>
</gene>
<dbReference type="GO" id="GO:0046872">
    <property type="term" value="F:metal ion binding"/>
    <property type="evidence" value="ECO:0007669"/>
    <property type="project" value="UniProtKB-KW"/>
</dbReference>
<evidence type="ECO:0000256" key="1">
    <source>
        <dbReference type="ARBA" id="ARBA00004651"/>
    </source>
</evidence>
<evidence type="ECO:0000256" key="11">
    <source>
        <dbReference type="ARBA" id="ARBA00023098"/>
    </source>
</evidence>
<dbReference type="GO" id="GO:0008654">
    <property type="term" value="P:phospholipid biosynthetic process"/>
    <property type="evidence" value="ECO:0007669"/>
    <property type="project" value="UniProtKB-KW"/>
</dbReference>
<keyword evidence="6 19" id="KW-0812">Transmembrane</keyword>
<keyword evidence="5" id="KW-0808">Transferase</keyword>
<keyword evidence="12 19" id="KW-0472">Membrane</keyword>
<keyword evidence="10 19" id="KW-1133">Transmembrane helix</keyword>
<feature type="transmembrane region" description="Helical" evidence="19">
    <location>
        <begin position="91"/>
        <end position="112"/>
    </location>
</feature>
<feature type="active site" description="Proton acceptor" evidence="15">
    <location>
        <position position="65"/>
    </location>
</feature>
<dbReference type="Proteomes" id="UP001319200">
    <property type="component" value="Unassembled WGS sequence"/>
</dbReference>
<evidence type="ECO:0000256" key="13">
    <source>
        <dbReference type="ARBA" id="ARBA00023209"/>
    </source>
</evidence>
<keyword evidence="3" id="KW-1003">Cell membrane</keyword>
<dbReference type="Gene3D" id="1.10.287.3610">
    <property type="match status" value="1"/>
</dbReference>
<keyword evidence="21" id="KW-1185">Reference proteome</keyword>
<dbReference type="InterPro" id="IPR000829">
    <property type="entry name" value="DAGK"/>
</dbReference>
<keyword evidence="8 20" id="KW-0418">Kinase</keyword>
<evidence type="ECO:0000256" key="12">
    <source>
        <dbReference type="ARBA" id="ARBA00023136"/>
    </source>
</evidence>
<comment type="cofactor">
    <cofactor evidence="18">
        <name>Mg(2+)</name>
        <dbReference type="ChEBI" id="CHEBI:18420"/>
    </cofactor>
    <text evidence="18">Mn(2+), Zn(2+), Cd(2+) and Co(2+) support activity to lesser extents.</text>
</comment>
<keyword evidence="18" id="KW-0460">Magnesium</keyword>
<evidence type="ECO:0000256" key="16">
    <source>
        <dbReference type="PIRSR" id="PIRSR600829-2"/>
    </source>
</evidence>
<keyword evidence="7 17" id="KW-0547">Nucleotide-binding</keyword>
<dbReference type="CDD" id="cd14265">
    <property type="entry name" value="UDPK_IM_like"/>
    <property type="match status" value="1"/>
</dbReference>
<evidence type="ECO:0000256" key="15">
    <source>
        <dbReference type="PIRSR" id="PIRSR600829-1"/>
    </source>
</evidence>
<evidence type="ECO:0000256" key="9">
    <source>
        <dbReference type="ARBA" id="ARBA00022840"/>
    </source>
</evidence>
<dbReference type="EMBL" id="JAHESF010000026">
    <property type="protein sequence ID" value="MBT1699557.1"/>
    <property type="molecule type" value="Genomic_DNA"/>
</dbReference>
<dbReference type="Pfam" id="PF01219">
    <property type="entry name" value="DAGK_prokar"/>
    <property type="match status" value="1"/>
</dbReference>
<keyword evidence="18" id="KW-0479">Metal-binding</keyword>